<evidence type="ECO:0000256" key="3">
    <source>
        <dbReference type="ARBA" id="ARBA00022490"/>
    </source>
</evidence>
<evidence type="ECO:0000313" key="13">
    <source>
        <dbReference type="Proteomes" id="UP001460270"/>
    </source>
</evidence>
<feature type="region of interest" description="Disordered" evidence="9">
    <location>
        <begin position="408"/>
        <end position="438"/>
    </location>
</feature>
<evidence type="ECO:0000256" key="8">
    <source>
        <dbReference type="ARBA" id="ARBA00042578"/>
    </source>
</evidence>
<organism evidence="12 13">
    <name type="scientific">Mugilogobius chulae</name>
    <name type="common">yellowstripe goby</name>
    <dbReference type="NCBI Taxonomy" id="88201"/>
    <lineage>
        <taxon>Eukaryota</taxon>
        <taxon>Metazoa</taxon>
        <taxon>Chordata</taxon>
        <taxon>Craniata</taxon>
        <taxon>Vertebrata</taxon>
        <taxon>Euteleostomi</taxon>
        <taxon>Actinopterygii</taxon>
        <taxon>Neopterygii</taxon>
        <taxon>Teleostei</taxon>
        <taxon>Neoteleostei</taxon>
        <taxon>Acanthomorphata</taxon>
        <taxon>Gobiaria</taxon>
        <taxon>Gobiiformes</taxon>
        <taxon>Gobioidei</taxon>
        <taxon>Gobiidae</taxon>
        <taxon>Gobionellinae</taxon>
        <taxon>Mugilogobius</taxon>
    </lineage>
</organism>
<keyword evidence="13" id="KW-1185">Reference proteome</keyword>
<comment type="subcellular location">
    <subcellularLocation>
        <location evidence="1">Cytoplasm</location>
        <location evidence="1">Cytoskeleton</location>
        <location evidence="1">Microtubule organizing center</location>
        <location evidence="1">Centrosome</location>
    </subcellularLocation>
</comment>
<keyword evidence="5" id="KW-0175">Coiled coil</keyword>
<dbReference type="GO" id="GO:0005874">
    <property type="term" value="C:microtubule"/>
    <property type="evidence" value="ECO:0007669"/>
    <property type="project" value="UniProtKB-KW"/>
</dbReference>
<dbReference type="Gene3D" id="1.20.58.90">
    <property type="match status" value="1"/>
</dbReference>
<feature type="region of interest" description="Disordered" evidence="9">
    <location>
        <begin position="1"/>
        <end position="21"/>
    </location>
</feature>
<dbReference type="InterPro" id="IPR024957">
    <property type="entry name" value="Cep57_MT-bd_dom"/>
</dbReference>
<evidence type="ECO:0000256" key="6">
    <source>
        <dbReference type="ARBA" id="ARBA00023212"/>
    </source>
</evidence>
<keyword evidence="4" id="KW-0493">Microtubule</keyword>
<accession>A0AAW0NTX4</accession>
<feature type="compositionally biased region" description="Polar residues" evidence="9">
    <location>
        <begin position="8"/>
        <end position="18"/>
    </location>
</feature>
<protein>
    <recommendedName>
        <fullName evidence="7">Centrosomal protein 57kDa-like protein 1</fullName>
    </recommendedName>
    <alternativeName>
        <fullName evidence="8">Cep57-related protein</fullName>
    </alternativeName>
</protein>
<comment type="caution">
    <text evidence="12">The sequence shown here is derived from an EMBL/GenBank/DDBJ whole genome shotgun (WGS) entry which is preliminary data.</text>
</comment>
<evidence type="ECO:0000256" key="1">
    <source>
        <dbReference type="ARBA" id="ARBA00004300"/>
    </source>
</evidence>
<evidence type="ECO:0000256" key="4">
    <source>
        <dbReference type="ARBA" id="ARBA00022701"/>
    </source>
</evidence>
<dbReference type="PANTHER" id="PTHR19336">
    <property type="entry name" value="UNCHARACTERIZED DUF1167"/>
    <property type="match status" value="1"/>
</dbReference>
<proteinExistence type="inferred from homology"/>
<dbReference type="InterPro" id="IPR025913">
    <property type="entry name" value="Cep57_CLD"/>
</dbReference>
<dbReference type="GO" id="GO:0042802">
    <property type="term" value="F:identical protein binding"/>
    <property type="evidence" value="ECO:0007669"/>
    <property type="project" value="InterPro"/>
</dbReference>
<feature type="compositionally biased region" description="Basic and acidic residues" evidence="9">
    <location>
        <begin position="219"/>
        <end position="232"/>
    </location>
</feature>
<evidence type="ECO:0000256" key="5">
    <source>
        <dbReference type="ARBA" id="ARBA00023054"/>
    </source>
</evidence>
<comment type="similarity">
    <text evidence="2">Belongs to the translokin family.</text>
</comment>
<feature type="region of interest" description="Disordered" evidence="9">
    <location>
        <begin position="219"/>
        <end position="257"/>
    </location>
</feature>
<dbReference type="Proteomes" id="UP001460270">
    <property type="component" value="Unassembled WGS sequence"/>
</dbReference>
<keyword evidence="3" id="KW-0963">Cytoplasm</keyword>
<feature type="region of interest" description="Disordered" evidence="9">
    <location>
        <begin position="80"/>
        <end position="99"/>
    </location>
</feature>
<dbReference type="InterPro" id="IPR051756">
    <property type="entry name" value="Centrosomal_MT-associated"/>
</dbReference>
<dbReference type="Pfam" id="PF14073">
    <property type="entry name" value="Cep57_CLD"/>
    <property type="match status" value="1"/>
</dbReference>
<gene>
    <name evidence="12" type="ORF">WMY93_016369</name>
</gene>
<evidence type="ECO:0000259" key="10">
    <source>
        <dbReference type="Pfam" id="PF06657"/>
    </source>
</evidence>
<feature type="domain" description="Cep57 centrosome microtubule-binding" evidence="10">
    <location>
        <begin position="329"/>
        <end position="399"/>
    </location>
</feature>
<evidence type="ECO:0000256" key="2">
    <source>
        <dbReference type="ARBA" id="ARBA00008179"/>
    </source>
</evidence>
<reference evidence="13" key="1">
    <citation type="submission" date="2024-04" db="EMBL/GenBank/DDBJ databases">
        <title>Salinicola lusitanus LLJ914,a marine bacterium isolated from the Okinawa Trough.</title>
        <authorList>
            <person name="Li J."/>
        </authorList>
    </citation>
    <scope>NUCLEOTIDE SEQUENCE [LARGE SCALE GENOMIC DNA]</scope>
</reference>
<keyword evidence="6" id="KW-0206">Cytoskeleton</keyword>
<dbReference type="AlphaFoldDB" id="A0AAW0NTX4"/>
<sequence length="468" mass="54591">MEAYSEQGLESPSRNSYIGSYYQPPDEIMPLPRRLDFHFHSVVDSVSPTNSHLGSQSKSNFDSQALADALKTLQEKISRTKAETSRHIEKSRQVSHEAQNQQDISLTTLPITQTQQKNENLIKCRILQKHLEETKRSIEKTKKEQSTLHEKQNSLQNEQFNTNIQLQKEKLEKLETEYEKLSRTQTLAEMKLTMLEEKLKREEHERKLVQEKAEELQREFDSTLRMSTEDRQIKKKTKKTKNKEKQNEKKSPIRTFSQKMPFVAGKSTSPSHSVHANVQSVLHMMKHHQPELHERVSLLHKSVAGARKSLRKDFSTSSSVLQRHNSEGSESEESLGSLSDLLLALQDELGQMSFEHRELMHQIDSTHDHKRRQDLKNELERLVTKMEEKGSQITKLRKHQQMIHKMTENQQQNWESRKTTRVHPLGPSPVKPKKKLKKLPATPSNLQLLRQTQQFRNTLKQGDVFWET</sequence>
<dbReference type="GO" id="GO:0008017">
    <property type="term" value="F:microtubule binding"/>
    <property type="evidence" value="ECO:0007669"/>
    <property type="project" value="InterPro"/>
</dbReference>
<feature type="compositionally biased region" description="Basic residues" evidence="9">
    <location>
        <begin position="233"/>
        <end position="242"/>
    </location>
</feature>
<feature type="domain" description="Cep57 centrosome localisation" evidence="11">
    <location>
        <begin position="65"/>
        <end position="225"/>
    </location>
</feature>
<dbReference type="PANTHER" id="PTHR19336:SF10">
    <property type="entry name" value="CENTROSOMAL PROTEIN CEP57L1"/>
    <property type="match status" value="1"/>
</dbReference>
<dbReference type="GO" id="GO:0043015">
    <property type="term" value="F:gamma-tubulin binding"/>
    <property type="evidence" value="ECO:0007669"/>
    <property type="project" value="InterPro"/>
</dbReference>
<dbReference type="EMBL" id="JBBPFD010000011">
    <property type="protein sequence ID" value="KAK7907757.1"/>
    <property type="molecule type" value="Genomic_DNA"/>
</dbReference>
<evidence type="ECO:0000259" key="11">
    <source>
        <dbReference type="Pfam" id="PF14073"/>
    </source>
</evidence>
<evidence type="ECO:0000256" key="9">
    <source>
        <dbReference type="SAM" id="MobiDB-lite"/>
    </source>
</evidence>
<feature type="compositionally biased region" description="Basic and acidic residues" evidence="9">
    <location>
        <begin position="80"/>
        <end position="95"/>
    </location>
</feature>
<feature type="region of interest" description="Disordered" evidence="9">
    <location>
        <begin position="309"/>
        <end position="334"/>
    </location>
</feature>
<name>A0AAW0NTX4_9GOBI</name>
<evidence type="ECO:0000313" key="12">
    <source>
        <dbReference type="EMBL" id="KAK7907757.1"/>
    </source>
</evidence>
<evidence type="ECO:0000256" key="7">
    <source>
        <dbReference type="ARBA" id="ARBA00041218"/>
    </source>
</evidence>
<dbReference type="GO" id="GO:0005813">
    <property type="term" value="C:centrosome"/>
    <property type="evidence" value="ECO:0007669"/>
    <property type="project" value="UniProtKB-SubCell"/>
</dbReference>
<dbReference type="Pfam" id="PF06657">
    <property type="entry name" value="Cep57_MT_bd"/>
    <property type="match status" value="1"/>
</dbReference>